<dbReference type="GO" id="GO:0008483">
    <property type="term" value="F:transaminase activity"/>
    <property type="evidence" value="ECO:0007669"/>
    <property type="project" value="InterPro"/>
</dbReference>
<reference evidence="3" key="1">
    <citation type="submission" date="2018-05" db="EMBL/GenBank/DDBJ databases">
        <authorList>
            <person name="Lanie J.A."/>
            <person name="Ng W.-L."/>
            <person name="Kazmierczak K.M."/>
            <person name="Andrzejewski T.M."/>
            <person name="Davidsen T.M."/>
            <person name="Wayne K.J."/>
            <person name="Tettelin H."/>
            <person name="Glass J.I."/>
            <person name="Rusch D."/>
            <person name="Podicherti R."/>
            <person name="Tsui H.-C.T."/>
            <person name="Winkler M.E."/>
        </authorList>
    </citation>
    <scope>NUCLEOTIDE SEQUENCE</scope>
</reference>
<organism evidence="3">
    <name type="scientific">marine metagenome</name>
    <dbReference type="NCBI Taxonomy" id="408172"/>
    <lineage>
        <taxon>unclassified sequences</taxon>
        <taxon>metagenomes</taxon>
        <taxon>ecological metagenomes</taxon>
    </lineage>
</organism>
<dbReference type="Gene3D" id="3.90.1150.10">
    <property type="entry name" value="Aspartate Aminotransferase, domain 1"/>
    <property type="match status" value="1"/>
</dbReference>
<dbReference type="InterPro" id="IPR005814">
    <property type="entry name" value="Aminotrans_3"/>
</dbReference>
<dbReference type="GO" id="GO:0030170">
    <property type="term" value="F:pyridoxal phosphate binding"/>
    <property type="evidence" value="ECO:0007669"/>
    <property type="project" value="InterPro"/>
</dbReference>
<dbReference type="InterPro" id="IPR015424">
    <property type="entry name" value="PyrdxlP-dep_Trfase"/>
</dbReference>
<dbReference type="Pfam" id="PF00202">
    <property type="entry name" value="Aminotran_3"/>
    <property type="match status" value="1"/>
</dbReference>
<dbReference type="PANTHER" id="PTHR43094">
    <property type="entry name" value="AMINOTRANSFERASE"/>
    <property type="match status" value="1"/>
</dbReference>
<keyword evidence="2" id="KW-0663">Pyridoxal phosphate</keyword>
<proteinExistence type="inferred from homology"/>
<dbReference type="EMBL" id="UINC01147141">
    <property type="protein sequence ID" value="SVD38288.1"/>
    <property type="molecule type" value="Genomic_DNA"/>
</dbReference>
<sequence>MDLENRNELPNSLEEHWMPFTSNQDFKDNPRLMVKAKGVYYTDHHGNQLIDASSGLFCSPAGHGRKEIRDAVYKQLEQLDYVQPFQQGYNGSFELARRISKHTPEDLNKIFFTMCGSSAVDTAIKTAIAYFKAKGEGHRHHIVGRERGYHGMNIGGISVGGMVANRKTFSSILMPNTHHLRHTHLPENTFVRGEPETGDYLAEDLERIAGHIGGENIAACIVEPVAGSTGTLVPPKGYLQKLR</sequence>
<dbReference type="AlphaFoldDB" id="A0A382UX76"/>
<feature type="non-terminal residue" evidence="3">
    <location>
        <position position="243"/>
    </location>
</feature>
<dbReference type="GO" id="GO:0005829">
    <property type="term" value="C:cytosol"/>
    <property type="evidence" value="ECO:0007669"/>
    <property type="project" value="TreeGrafter"/>
</dbReference>
<dbReference type="Gene3D" id="3.40.640.10">
    <property type="entry name" value="Type I PLP-dependent aspartate aminotransferase-like (Major domain)"/>
    <property type="match status" value="1"/>
</dbReference>
<evidence type="ECO:0000256" key="1">
    <source>
        <dbReference type="ARBA" id="ARBA00008954"/>
    </source>
</evidence>
<evidence type="ECO:0000313" key="3">
    <source>
        <dbReference type="EMBL" id="SVD38288.1"/>
    </source>
</evidence>
<dbReference type="InterPro" id="IPR015421">
    <property type="entry name" value="PyrdxlP-dep_Trfase_major"/>
</dbReference>
<protein>
    <recommendedName>
        <fullName evidence="4">Beta-alanine--pyruvate transaminase</fullName>
    </recommendedName>
</protein>
<accession>A0A382UX76</accession>
<dbReference type="PANTHER" id="PTHR43094:SF1">
    <property type="entry name" value="AMINOTRANSFERASE CLASS-III"/>
    <property type="match status" value="1"/>
</dbReference>
<comment type="similarity">
    <text evidence="1">Belongs to the class-III pyridoxal-phosphate-dependent aminotransferase family.</text>
</comment>
<evidence type="ECO:0000256" key="2">
    <source>
        <dbReference type="ARBA" id="ARBA00022898"/>
    </source>
</evidence>
<gene>
    <name evidence="3" type="ORF">METZ01_LOCUS391142</name>
</gene>
<evidence type="ECO:0008006" key="4">
    <source>
        <dbReference type="Google" id="ProtNLM"/>
    </source>
</evidence>
<dbReference type="SUPFAM" id="SSF53383">
    <property type="entry name" value="PLP-dependent transferases"/>
    <property type="match status" value="1"/>
</dbReference>
<dbReference type="InterPro" id="IPR015422">
    <property type="entry name" value="PyrdxlP-dep_Trfase_small"/>
</dbReference>
<name>A0A382UX76_9ZZZZ</name>